<dbReference type="Proteomes" id="UP000237347">
    <property type="component" value="Unassembled WGS sequence"/>
</dbReference>
<gene>
    <name evidence="11" type="primary">RLP56_2</name>
    <name evidence="11" type="ORF">CFP56_008543</name>
</gene>
<organism evidence="11 12">
    <name type="scientific">Quercus suber</name>
    <name type="common">Cork oak</name>
    <dbReference type="NCBI Taxonomy" id="58331"/>
    <lineage>
        <taxon>Eukaryota</taxon>
        <taxon>Viridiplantae</taxon>
        <taxon>Streptophyta</taxon>
        <taxon>Embryophyta</taxon>
        <taxon>Tracheophyta</taxon>
        <taxon>Spermatophyta</taxon>
        <taxon>Magnoliopsida</taxon>
        <taxon>eudicotyledons</taxon>
        <taxon>Gunneridae</taxon>
        <taxon>Pentapetalae</taxon>
        <taxon>rosids</taxon>
        <taxon>fabids</taxon>
        <taxon>Fagales</taxon>
        <taxon>Fagaceae</taxon>
        <taxon>Quercus</taxon>
    </lineage>
</organism>
<keyword evidence="8" id="KW-1133">Transmembrane helix</keyword>
<reference evidence="11 12" key="1">
    <citation type="journal article" date="2018" name="Sci. Data">
        <title>The draft genome sequence of cork oak.</title>
        <authorList>
            <person name="Ramos A.M."/>
            <person name="Usie A."/>
            <person name="Barbosa P."/>
            <person name="Barros P.M."/>
            <person name="Capote T."/>
            <person name="Chaves I."/>
            <person name="Simoes F."/>
            <person name="Abreu I."/>
            <person name="Carrasquinho I."/>
            <person name="Faro C."/>
            <person name="Guimaraes J.B."/>
            <person name="Mendonca D."/>
            <person name="Nobrega F."/>
            <person name="Rodrigues L."/>
            <person name="Saibo N.J.M."/>
            <person name="Varela M.C."/>
            <person name="Egas C."/>
            <person name="Matos J."/>
            <person name="Miguel C.M."/>
            <person name="Oliveira M.M."/>
            <person name="Ricardo C.P."/>
            <person name="Goncalves S."/>
        </authorList>
    </citation>
    <scope>NUCLEOTIDE SEQUENCE [LARGE SCALE GENOMIC DNA]</scope>
    <source>
        <strain evidence="12">cv. HL8</strain>
    </source>
</reference>
<evidence type="ECO:0000256" key="9">
    <source>
        <dbReference type="ARBA" id="ARBA00023136"/>
    </source>
</evidence>
<keyword evidence="6" id="KW-0732">Signal</keyword>
<evidence type="ECO:0000256" key="1">
    <source>
        <dbReference type="ARBA" id="ARBA00004236"/>
    </source>
</evidence>
<name>A0AAW0L647_QUESU</name>
<keyword evidence="9" id="KW-0472">Membrane</keyword>
<protein>
    <submittedName>
        <fullName evidence="11">Receptor-like protein 56</fullName>
    </submittedName>
</protein>
<evidence type="ECO:0000256" key="6">
    <source>
        <dbReference type="ARBA" id="ARBA00022729"/>
    </source>
</evidence>
<dbReference type="PANTHER" id="PTHR48062:SF52">
    <property type="entry name" value="RECEPTOR-LIKE PROTEIN 8-RELATED"/>
    <property type="match status" value="1"/>
</dbReference>
<evidence type="ECO:0000256" key="5">
    <source>
        <dbReference type="ARBA" id="ARBA00022692"/>
    </source>
</evidence>
<keyword evidence="3" id="KW-1003">Cell membrane</keyword>
<evidence type="ECO:0000256" key="10">
    <source>
        <dbReference type="ARBA" id="ARBA00037847"/>
    </source>
</evidence>
<sequence>MKNKTKDAFKLCLSDKHKLYKECIIKCPLNIILLQPNRELGSSHYSLSGEFPPQLLELTFLVVFSVAYSNLLGKTPGVKAQFGTFDVSSYERNPFLCGLPLEKKCTRRDDSSPTLMQSSDVSDEKWYEVDQTIFITCFSITYIMHS</sequence>
<comment type="caution">
    <text evidence="11">The sequence shown here is derived from an EMBL/GenBank/DDBJ whole genome shotgun (WGS) entry which is preliminary data.</text>
</comment>
<dbReference type="AlphaFoldDB" id="A0AAW0L647"/>
<comment type="subcellular location">
    <subcellularLocation>
        <location evidence="1">Cell membrane</location>
    </subcellularLocation>
    <subcellularLocation>
        <location evidence="10">Endomembrane system</location>
        <topology evidence="10">Single-pass membrane protein</topology>
    </subcellularLocation>
</comment>
<evidence type="ECO:0000256" key="2">
    <source>
        <dbReference type="ARBA" id="ARBA00009592"/>
    </source>
</evidence>
<keyword evidence="5" id="KW-0812">Transmembrane</keyword>
<dbReference type="PANTHER" id="PTHR48062">
    <property type="entry name" value="RECEPTOR-LIKE PROTEIN 14"/>
    <property type="match status" value="1"/>
</dbReference>
<proteinExistence type="inferred from homology"/>
<evidence type="ECO:0000313" key="12">
    <source>
        <dbReference type="Proteomes" id="UP000237347"/>
    </source>
</evidence>
<comment type="similarity">
    <text evidence="2">Belongs to the RLP family.</text>
</comment>
<dbReference type="InterPro" id="IPR032675">
    <property type="entry name" value="LRR_dom_sf"/>
</dbReference>
<dbReference type="Gene3D" id="3.80.10.10">
    <property type="entry name" value="Ribonuclease Inhibitor"/>
    <property type="match status" value="1"/>
</dbReference>
<keyword evidence="7" id="KW-0677">Repeat</keyword>
<accession>A0AAW0L647</accession>
<dbReference type="InterPro" id="IPR051502">
    <property type="entry name" value="RLP_Defense_Trigger"/>
</dbReference>
<keyword evidence="12" id="KW-1185">Reference proteome</keyword>
<evidence type="ECO:0000256" key="3">
    <source>
        <dbReference type="ARBA" id="ARBA00022475"/>
    </source>
</evidence>
<keyword evidence="4" id="KW-0433">Leucine-rich repeat</keyword>
<dbReference type="GO" id="GO:0012505">
    <property type="term" value="C:endomembrane system"/>
    <property type="evidence" value="ECO:0007669"/>
    <property type="project" value="UniProtKB-SubCell"/>
</dbReference>
<dbReference type="GO" id="GO:0005886">
    <property type="term" value="C:plasma membrane"/>
    <property type="evidence" value="ECO:0007669"/>
    <property type="project" value="UniProtKB-SubCell"/>
</dbReference>
<evidence type="ECO:0000256" key="7">
    <source>
        <dbReference type="ARBA" id="ARBA00022737"/>
    </source>
</evidence>
<evidence type="ECO:0000313" key="11">
    <source>
        <dbReference type="EMBL" id="KAK7845953.1"/>
    </source>
</evidence>
<dbReference type="EMBL" id="PKMF04000162">
    <property type="protein sequence ID" value="KAK7845953.1"/>
    <property type="molecule type" value="Genomic_DNA"/>
</dbReference>
<evidence type="ECO:0000256" key="4">
    <source>
        <dbReference type="ARBA" id="ARBA00022614"/>
    </source>
</evidence>
<evidence type="ECO:0000256" key="8">
    <source>
        <dbReference type="ARBA" id="ARBA00022989"/>
    </source>
</evidence>